<evidence type="ECO:0000256" key="6">
    <source>
        <dbReference type="SAM" id="Phobius"/>
    </source>
</evidence>
<feature type="transmembrane region" description="Helical" evidence="6">
    <location>
        <begin position="267"/>
        <end position="293"/>
    </location>
</feature>
<feature type="transmembrane region" description="Helical" evidence="6">
    <location>
        <begin position="120"/>
        <end position="140"/>
    </location>
</feature>
<dbReference type="EMBL" id="CP009574">
    <property type="protein sequence ID" value="AIT09939.1"/>
    <property type="molecule type" value="Genomic_DNA"/>
</dbReference>
<feature type="transmembrane region" description="Helical" evidence="6">
    <location>
        <begin position="323"/>
        <end position="342"/>
    </location>
</feature>
<keyword evidence="4 6" id="KW-1133">Transmembrane helix</keyword>
<feature type="transmembrane region" description="Helical" evidence="6">
    <location>
        <begin position="348"/>
        <end position="369"/>
    </location>
</feature>
<dbReference type="RefSeq" id="WP_040010297.1">
    <property type="nucleotide sequence ID" value="NZ_CP009574.1"/>
</dbReference>
<reference evidence="7 8" key="1">
    <citation type="submission" date="2014-10" db="EMBL/GenBank/DDBJ databases">
        <title>Whole genome sequence of Francisella endociliophora strain FSC1006, isolated from a laboratory culture of the marine ciliate Euplotes raikovi.</title>
        <authorList>
            <person name="Granberg M."/>
            <person name="Backman S."/>
            <person name="Lundmark E."/>
            <person name="Nilsson E."/>
            <person name="Karlsson E."/>
            <person name="Thelaus J."/>
            <person name="Ohrman C."/>
            <person name="Larkeryd A."/>
            <person name="Stenberg P."/>
        </authorList>
    </citation>
    <scope>NUCLEOTIDE SEQUENCE [LARGE SCALE GENOMIC DNA]</scope>
    <source>
        <strain evidence="7 8">FSC1006</strain>
    </source>
</reference>
<evidence type="ECO:0000256" key="5">
    <source>
        <dbReference type="ARBA" id="ARBA00023136"/>
    </source>
</evidence>
<comment type="subcellular location">
    <subcellularLocation>
        <location evidence="1">Cell membrane</location>
        <topology evidence="1">Multi-pass membrane protein</topology>
    </subcellularLocation>
</comment>
<gene>
    <name evidence="7" type="primary">cadB</name>
    <name evidence="7" type="ORF">LO80_08135</name>
</gene>
<dbReference type="InterPro" id="IPR002293">
    <property type="entry name" value="AA/rel_permease1"/>
</dbReference>
<feature type="transmembrane region" description="Helical" evidence="6">
    <location>
        <begin position="381"/>
        <end position="399"/>
    </location>
</feature>
<feature type="transmembrane region" description="Helical" evidence="6">
    <location>
        <begin position="190"/>
        <end position="209"/>
    </location>
</feature>
<dbReference type="InterPro" id="IPR050367">
    <property type="entry name" value="APC_superfamily"/>
</dbReference>
<dbReference type="AlphaFoldDB" id="A0A097EQU3"/>
<dbReference type="KEGG" id="frf:LO80_08135"/>
<evidence type="ECO:0000256" key="3">
    <source>
        <dbReference type="ARBA" id="ARBA00022692"/>
    </source>
</evidence>
<evidence type="ECO:0000256" key="1">
    <source>
        <dbReference type="ARBA" id="ARBA00004651"/>
    </source>
</evidence>
<evidence type="ECO:0000256" key="2">
    <source>
        <dbReference type="ARBA" id="ARBA00022475"/>
    </source>
</evidence>
<dbReference type="PANTHER" id="PTHR42770">
    <property type="entry name" value="AMINO ACID TRANSPORTER-RELATED"/>
    <property type="match status" value="1"/>
</dbReference>
<evidence type="ECO:0000313" key="8">
    <source>
        <dbReference type="Proteomes" id="UP000029672"/>
    </source>
</evidence>
<dbReference type="Pfam" id="PF13520">
    <property type="entry name" value="AA_permease_2"/>
    <property type="match status" value="1"/>
</dbReference>
<dbReference type="GO" id="GO:0022857">
    <property type="term" value="F:transmembrane transporter activity"/>
    <property type="evidence" value="ECO:0007669"/>
    <property type="project" value="InterPro"/>
</dbReference>
<proteinExistence type="predicted"/>
<protein>
    <submittedName>
        <fullName evidence="7">Lysine/cadaverine antiporter</fullName>
    </submittedName>
</protein>
<dbReference type="Gene3D" id="1.20.1740.10">
    <property type="entry name" value="Amino acid/polyamine transporter I"/>
    <property type="match status" value="1"/>
</dbReference>
<dbReference type="eggNOG" id="COG0531">
    <property type="taxonomic scope" value="Bacteria"/>
</dbReference>
<name>A0A097EQU3_9GAMM</name>
<organism evidence="7 8">
    <name type="scientific">Candidatus Francisella endociliophora</name>
    <dbReference type="NCBI Taxonomy" id="653937"/>
    <lineage>
        <taxon>Bacteria</taxon>
        <taxon>Pseudomonadati</taxon>
        <taxon>Pseudomonadota</taxon>
        <taxon>Gammaproteobacteria</taxon>
        <taxon>Thiotrichales</taxon>
        <taxon>Francisellaceae</taxon>
        <taxon>Francisella</taxon>
    </lineage>
</organism>
<evidence type="ECO:0000256" key="4">
    <source>
        <dbReference type="ARBA" id="ARBA00022989"/>
    </source>
</evidence>
<dbReference type="HOGENOM" id="CLU_007946_1_0_6"/>
<feature type="transmembrane region" description="Helical" evidence="6">
    <location>
        <begin position="147"/>
        <end position="170"/>
    </location>
</feature>
<feature type="transmembrane region" description="Helical" evidence="6">
    <location>
        <begin position="405"/>
        <end position="422"/>
    </location>
</feature>
<dbReference type="PIRSF" id="PIRSF006060">
    <property type="entry name" value="AA_transporter"/>
    <property type="match status" value="1"/>
</dbReference>
<keyword evidence="3 6" id="KW-0812">Transmembrane</keyword>
<sequence>MHTKSKKLGIFASSAIVAGNMMGSGIALLPSNLAAIGSLTFISWIIASIGAIGLAFVFAKLSATDPQEGGPVAYAGEVAPILGFQSGVLYFNANWIGNLAIAITGVAYLSTFFPELNNPIYAGIATIIIIWIFTAINFFGASWVGRLVSIGVVLLLIPIILTATVGWFFFSSETFINNWNVTHSSNIHGIFSGVLLCVWSFIGVESASVNTNLVKNPRKTIPLATIIGVSIAAIVYFLSCTVISGIFKSDVVAHSGAPFSLVSSFMFGNWAGKAVSIIVAFACLASLSSWMMLTAQAGARASHDGSLPKIFGELNKNDIPVKGLIVTSSGMTLLMLVVMLGSGSTAALFGKVISIAVMMTILPYFYSALNLIDVVEHPVKHFVLTVVAIVAILFCFIAYIGAEDYALVSVTIISLITMIFYVRKDREDFEKRVYKDVHHWQIKGD</sequence>
<dbReference type="STRING" id="1547445.LO80_08135"/>
<feature type="transmembrane region" description="Helical" evidence="6">
    <location>
        <begin position="95"/>
        <end position="114"/>
    </location>
</feature>
<accession>A0A097EQU3</accession>
<keyword evidence="5 6" id="KW-0472">Membrane</keyword>
<keyword evidence="2" id="KW-1003">Cell membrane</keyword>
<dbReference type="OrthoDB" id="3185104at2"/>
<keyword evidence="8" id="KW-1185">Reference proteome</keyword>
<feature type="transmembrane region" description="Helical" evidence="6">
    <location>
        <begin position="33"/>
        <end position="58"/>
    </location>
</feature>
<dbReference type="Proteomes" id="UP000029672">
    <property type="component" value="Chromosome"/>
</dbReference>
<evidence type="ECO:0000313" key="7">
    <source>
        <dbReference type="EMBL" id="AIT09939.1"/>
    </source>
</evidence>
<dbReference type="PANTHER" id="PTHR42770:SF5">
    <property type="entry name" value="CADAVERINE_LYSINE ANTIPORTER"/>
    <property type="match status" value="1"/>
</dbReference>
<dbReference type="GO" id="GO:0005886">
    <property type="term" value="C:plasma membrane"/>
    <property type="evidence" value="ECO:0007669"/>
    <property type="project" value="UniProtKB-SubCell"/>
</dbReference>
<feature type="transmembrane region" description="Helical" evidence="6">
    <location>
        <begin position="221"/>
        <end position="247"/>
    </location>
</feature>